<keyword evidence="1" id="KW-1133">Transmembrane helix</keyword>
<gene>
    <name evidence="2" type="ORF">SETIT_2G027600v2</name>
</gene>
<organism evidence="2">
    <name type="scientific">Setaria italica</name>
    <name type="common">Foxtail millet</name>
    <name type="synonym">Panicum italicum</name>
    <dbReference type="NCBI Taxonomy" id="4555"/>
    <lineage>
        <taxon>Eukaryota</taxon>
        <taxon>Viridiplantae</taxon>
        <taxon>Streptophyta</taxon>
        <taxon>Embryophyta</taxon>
        <taxon>Tracheophyta</taxon>
        <taxon>Spermatophyta</taxon>
        <taxon>Magnoliopsida</taxon>
        <taxon>Liliopsida</taxon>
        <taxon>Poales</taxon>
        <taxon>Poaceae</taxon>
        <taxon>PACMAD clade</taxon>
        <taxon>Panicoideae</taxon>
        <taxon>Panicodae</taxon>
        <taxon>Paniceae</taxon>
        <taxon>Cenchrinae</taxon>
        <taxon>Setaria</taxon>
    </lineage>
</organism>
<proteinExistence type="predicted"/>
<sequence length="124" mass="13444">MVKEFVIFMEVGTFGWKELGLSTDDASWSKLHGGRNNGAGFGGTRKRVKGGLGSNGARFGGARKRVKGGLDMDREFAAMQAQFEANREAIKKIIRGEKINKRLIIGSGVAAVAFTWVIILQNQG</sequence>
<dbReference type="EMBL" id="CM003529">
    <property type="protein sequence ID" value="RCV09427.1"/>
    <property type="molecule type" value="Genomic_DNA"/>
</dbReference>
<accession>A0A368PUG6</accession>
<keyword evidence="1" id="KW-0812">Transmembrane</keyword>
<dbReference type="OrthoDB" id="692418at2759"/>
<evidence type="ECO:0000256" key="1">
    <source>
        <dbReference type="SAM" id="Phobius"/>
    </source>
</evidence>
<feature type="transmembrane region" description="Helical" evidence="1">
    <location>
        <begin position="103"/>
        <end position="121"/>
    </location>
</feature>
<dbReference type="AlphaFoldDB" id="A0A368PUG6"/>
<evidence type="ECO:0000313" key="2">
    <source>
        <dbReference type="EMBL" id="RCV09427.1"/>
    </source>
</evidence>
<keyword evidence="1" id="KW-0472">Membrane</keyword>
<reference evidence="2" key="2">
    <citation type="submission" date="2015-07" db="EMBL/GenBank/DDBJ databases">
        <authorList>
            <person name="Noorani M."/>
        </authorList>
    </citation>
    <scope>NUCLEOTIDE SEQUENCE</scope>
    <source>
        <strain evidence="2">Yugu1</strain>
    </source>
</reference>
<name>A0A368PUG6_SETIT</name>
<protein>
    <submittedName>
        <fullName evidence="2">Uncharacterized protein</fullName>
    </submittedName>
</protein>
<reference evidence="2" key="1">
    <citation type="journal article" date="2012" name="Nat. Biotechnol.">
        <title>Reference genome sequence of the model plant Setaria.</title>
        <authorList>
            <person name="Bennetzen J.L."/>
            <person name="Schmutz J."/>
            <person name="Wang H."/>
            <person name="Percifield R."/>
            <person name="Hawkins J."/>
            <person name="Pontaroli A.C."/>
            <person name="Estep M."/>
            <person name="Feng L."/>
            <person name="Vaughn J.N."/>
            <person name="Grimwood J."/>
            <person name="Jenkins J."/>
            <person name="Barry K."/>
            <person name="Lindquist E."/>
            <person name="Hellsten U."/>
            <person name="Deshpande S."/>
            <person name="Wang X."/>
            <person name="Wu X."/>
            <person name="Mitros T."/>
            <person name="Triplett J."/>
            <person name="Yang X."/>
            <person name="Ye C.Y."/>
            <person name="Mauro-Herrera M."/>
            <person name="Wang L."/>
            <person name="Li P."/>
            <person name="Sharma M."/>
            <person name="Sharma R."/>
            <person name="Ronald P.C."/>
            <person name="Panaud O."/>
            <person name="Kellogg E.A."/>
            <person name="Brutnell T.P."/>
            <person name="Doust A.N."/>
            <person name="Tuskan G.A."/>
            <person name="Rokhsar D."/>
            <person name="Devos K.M."/>
        </authorList>
    </citation>
    <scope>NUCLEOTIDE SEQUENCE [LARGE SCALE GENOMIC DNA]</scope>
    <source>
        <strain evidence="2">Yugu1</strain>
    </source>
</reference>